<dbReference type="AlphaFoldDB" id="A0A834WG95"/>
<evidence type="ECO:0000313" key="3">
    <source>
        <dbReference type="Proteomes" id="UP000634136"/>
    </source>
</evidence>
<feature type="region of interest" description="Disordered" evidence="1">
    <location>
        <begin position="77"/>
        <end position="104"/>
    </location>
</feature>
<dbReference type="Proteomes" id="UP000634136">
    <property type="component" value="Unassembled WGS sequence"/>
</dbReference>
<comment type="caution">
    <text evidence="2">The sequence shown here is derived from an EMBL/GenBank/DDBJ whole genome shotgun (WGS) entry which is preliminary data.</text>
</comment>
<accession>A0A834WG95</accession>
<protein>
    <submittedName>
        <fullName evidence="2">Uncharacterized protein</fullName>
    </submittedName>
</protein>
<dbReference type="EMBL" id="JAAIUW010000008">
    <property type="protein sequence ID" value="KAF7821647.1"/>
    <property type="molecule type" value="Genomic_DNA"/>
</dbReference>
<sequence>MTQGSLPRCFKAIRVGRPAVDHVDRLLSKINESWVNYFSRQNLRCICWVKMKPITQGNLERSFKAIRLAHGQIFDGRRHRSPSIGDAQKSITNGKRPKKLHGNPTCARPNLRLTTTWIAVDQ</sequence>
<evidence type="ECO:0000256" key="1">
    <source>
        <dbReference type="SAM" id="MobiDB-lite"/>
    </source>
</evidence>
<gene>
    <name evidence="2" type="ORF">G2W53_027102</name>
</gene>
<organism evidence="2 3">
    <name type="scientific">Senna tora</name>
    <dbReference type="NCBI Taxonomy" id="362788"/>
    <lineage>
        <taxon>Eukaryota</taxon>
        <taxon>Viridiplantae</taxon>
        <taxon>Streptophyta</taxon>
        <taxon>Embryophyta</taxon>
        <taxon>Tracheophyta</taxon>
        <taxon>Spermatophyta</taxon>
        <taxon>Magnoliopsida</taxon>
        <taxon>eudicotyledons</taxon>
        <taxon>Gunneridae</taxon>
        <taxon>Pentapetalae</taxon>
        <taxon>rosids</taxon>
        <taxon>fabids</taxon>
        <taxon>Fabales</taxon>
        <taxon>Fabaceae</taxon>
        <taxon>Caesalpinioideae</taxon>
        <taxon>Cassia clade</taxon>
        <taxon>Senna</taxon>
    </lineage>
</organism>
<reference evidence="2" key="1">
    <citation type="submission" date="2020-09" db="EMBL/GenBank/DDBJ databases">
        <title>Genome-Enabled Discovery of Anthraquinone Biosynthesis in Senna tora.</title>
        <authorList>
            <person name="Kang S.-H."/>
            <person name="Pandey R.P."/>
            <person name="Lee C.-M."/>
            <person name="Sim J.-S."/>
            <person name="Jeong J.-T."/>
            <person name="Choi B.-S."/>
            <person name="Jung M."/>
            <person name="Ginzburg D."/>
            <person name="Zhao K."/>
            <person name="Won S.Y."/>
            <person name="Oh T.-J."/>
            <person name="Yu Y."/>
            <person name="Kim N.-H."/>
            <person name="Lee O.R."/>
            <person name="Lee T.-H."/>
            <person name="Bashyal P."/>
            <person name="Kim T.-S."/>
            <person name="Lee W.-H."/>
            <person name="Kawkins C."/>
            <person name="Kim C.-K."/>
            <person name="Kim J.S."/>
            <person name="Ahn B.O."/>
            <person name="Rhee S.Y."/>
            <person name="Sohng J.K."/>
        </authorList>
    </citation>
    <scope>NUCLEOTIDE SEQUENCE</scope>
    <source>
        <tissue evidence="2">Leaf</tissue>
    </source>
</reference>
<proteinExistence type="predicted"/>
<name>A0A834WG95_9FABA</name>
<keyword evidence="3" id="KW-1185">Reference proteome</keyword>
<evidence type="ECO:0000313" key="2">
    <source>
        <dbReference type="EMBL" id="KAF7821647.1"/>
    </source>
</evidence>